<name>E9FQQ2_DAPPU</name>
<feature type="compositionally biased region" description="Basic residues" evidence="1">
    <location>
        <begin position="456"/>
        <end position="470"/>
    </location>
</feature>
<protein>
    <submittedName>
        <fullName evidence="2">Uncharacterized protein</fullName>
    </submittedName>
</protein>
<feature type="region of interest" description="Disordered" evidence="1">
    <location>
        <begin position="440"/>
        <end position="508"/>
    </location>
</feature>
<dbReference type="OrthoDB" id="6354296at2759"/>
<dbReference type="Proteomes" id="UP000000305">
    <property type="component" value="Unassembled WGS sequence"/>
</dbReference>
<keyword evidence="3" id="KW-1185">Reference proteome</keyword>
<gene>
    <name evidence="2" type="ORF">DAPPUDRAFT_300081</name>
</gene>
<dbReference type="KEGG" id="dpx:DAPPUDRAFT_300081"/>
<evidence type="ECO:0000256" key="1">
    <source>
        <dbReference type="SAM" id="MobiDB-lite"/>
    </source>
</evidence>
<reference evidence="2 3" key="1">
    <citation type="journal article" date="2011" name="Science">
        <title>The ecoresponsive genome of Daphnia pulex.</title>
        <authorList>
            <person name="Colbourne J.K."/>
            <person name="Pfrender M.E."/>
            <person name="Gilbert D."/>
            <person name="Thomas W.K."/>
            <person name="Tucker A."/>
            <person name="Oakley T.H."/>
            <person name="Tokishita S."/>
            <person name="Aerts A."/>
            <person name="Arnold G.J."/>
            <person name="Basu M.K."/>
            <person name="Bauer D.J."/>
            <person name="Caceres C.E."/>
            <person name="Carmel L."/>
            <person name="Casola C."/>
            <person name="Choi J.H."/>
            <person name="Detter J.C."/>
            <person name="Dong Q."/>
            <person name="Dusheyko S."/>
            <person name="Eads B.D."/>
            <person name="Frohlich T."/>
            <person name="Geiler-Samerotte K.A."/>
            <person name="Gerlach D."/>
            <person name="Hatcher P."/>
            <person name="Jogdeo S."/>
            <person name="Krijgsveld J."/>
            <person name="Kriventseva E.V."/>
            <person name="Kultz D."/>
            <person name="Laforsch C."/>
            <person name="Lindquist E."/>
            <person name="Lopez J."/>
            <person name="Manak J.R."/>
            <person name="Muller J."/>
            <person name="Pangilinan J."/>
            <person name="Patwardhan R.P."/>
            <person name="Pitluck S."/>
            <person name="Pritham E.J."/>
            <person name="Rechtsteiner A."/>
            <person name="Rho M."/>
            <person name="Rogozin I.B."/>
            <person name="Sakarya O."/>
            <person name="Salamov A."/>
            <person name="Schaack S."/>
            <person name="Shapiro H."/>
            <person name="Shiga Y."/>
            <person name="Skalitzky C."/>
            <person name="Smith Z."/>
            <person name="Souvorov A."/>
            <person name="Sung W."/>
            <person name="Tang Z."/>
            <person name="Tsuchiya D."/>
            <person name="Tu H."/>
            <person name="Vos H."/>
            <person name="Wang M."/>
            <person name="Wolf Y.I."/>
            <person name="Yamagata H."/>
            <person name="Yamada T."/>
            <person name="Ye Y."/>
            <person name="Shaw J.R."/>
            <person name="Andrews J."/>
            <person name="Crease T.J."/>
            <person name="Tang H."/>
            <person name="Lucas S.M."/>
            <person name="Robertson H.M."/>
            <person name="Bork P."/>
            <person name="Koonin E.V."/>
            <person name="Zdobnov E.M."/>
            <person name="Grigoriev I.V."/>
            <person name="Lynch M."/>
            <person name="Boore J.L."/>
        </authorList>
    </citation>
    <scope>NUCLEOTIDE SEQUENCE [LARGE SCALE GENOMIC DNA]</scope>
</reference>
<dbReference type="InParanoid" id="E9FQQ2"/>
<accession>E9FQQ2</accession>
<dbReference type="AlphaFoldDB" id="E9FQQ2"/>
<evidence type="ECO:0000313" key="2">
    <source>
        <dbReference type="EMBL" id="EFX90332.1"/>
    </source>
</evidence>
<organism evidence="2 3">
    <name type="scientific">Daphnia pulex</name>
    <name type="common">Water flea</name>
    <dbReference type="NCBI Taxonomy" id="6669"/>
    <lineage>
        <taxon>Eukaryota</taxon>
        <taxon>Metazoa</taxon>
        <taxon>Ecdysozoa</taxon>
        <taxon>Arthropoda</taxon>
        <taxon>Crustacea</taxon>
        <taxon>Branchiopoda</taxon>
        <taxon>Diplostraca</taxon>
        <taxon>Cladocera</taxon>
        <taxon>Anomopoda</taxon>
        <taxon>Daphniidae</taxon>
        <taxon>Daphnia</taxon>
    </lineage>
</organism>
<dbReference type="HOGENOM" id="CLU_335019_0_0_1"/>
<evidence type="ECO:0000313" key="3">
    <source>
        <dbReference type="Proteomes" id="UP000000305"/>
    </source>
</evidence>
<dbReference type="EMBL" id="GL732523">
    <property type="protein sequence ID" value="EFX90332.1"/>
    <property type="molecule type" value="Genomic_DNA"/>
</dbReference>
<proteinExistence type="predicted"/>
<sequence>MNLAKARCNETIRHLTVTIFSHLVTSDRFLSYTKSPTTEWYCQRSYTYSSNAEIPKASSYTLRSFAKSTAYAYLLATMTDETDSIIHGNLVNNEGFQNVSNCDKNNESQQLGESWFSPPITSTQIVSFDLISSDGDFSQDELLLGNEKHSADGTISSDEIMQFTDPAYLLALSPLCDQTNVSETPPPQGESQNWENRNVTDYLFNSSNLITVESSNNISIQTIRAPSKRQFLQEKSKKSAKIKKPKVEGYSCKLNGTMYQVFSRDLDVLEAIERGLKVIKEKIRQQGMCNVRPLCLQLNQIETVMGILENEQLELGMPLEVWKEMMALTKAMFNETLHEVNLCKKKRFELETFTDELTTSFSHSFNISGSEQTKEKSSQQLLTFNKRDENTEKILVRTSDATHFESQVLRTDMTVEIEQEENGIQNSGVSQQLNDIITQESENEIPEKTSTQTALRKQRSLRSLKKKSSKKSNAPNTSGTFEESCKSGLPRKNALRMDTPTDGFRRPDEVDLNLPLAEDSIHERNPLQTTLAIPSTDTTTSISGNYLGICRNSFSSTLNANESLLSKQKLQVNDSQLNHVRVTISNGFNSSQQIEEIVIAENVNATNYQDESFIVEASQNSTLSLFSGNSRKCLPKIVTMSFNLHPFVLKGVLSPGKNNMKMNINNRIYIGSLTPDGTIEMNGFSFPTIGNWIKSVEGKRFGSLSRTVQKTLELQYNGKPLVEVLDEGGKLNKSLLKENVEISPSNLTQYPTLQAPKADSNLPPKTAPVIQVQNPPAHSQTTDEVGQKNPISNNVFNTKEDLQLVPDEMTRHIKTIFLHAPDEYFPICQCVEQYWCGAQPFPKHLLDEVDSW</sequence>